<dbReference type="STRING" id="121845.A0A3Q0JDX9"/>
<feature type="region of interest" description="Disordered" evidence="3">
    <location>
        <begin position="1"/>
        <end position="113"/>
    </location>
</feature>
<accession>A0A3Q0JDX9</accession>
<dbReference type="InterPro" id="IPR002716">
    <property type="entry name" value="PIN_dom"/>
</dbReference>
<evidence type="ECO:0000313" key="5">
    <source>
        <dbReference type="Proteomes" id="UP000079169"/>
    </source>
</evidence>
<feature type="compositionally biased region" description="Basic and acidic residues" evidence="3">
    <location>
        <begin position="1"/>
        <end position="12"/>
    </location>
</feature>
<feature type="region of interest" description="Disordered" evidence="3">
    <location>
        <begin position="489"/>
        <end position="579"/>
    </location>
</feature>
<dbReference type="GO" id="GO:0070034">
    <property type="term" value="F:telomerase RNA binding"/>
    <property type="evidence" value="ECO:0007669"/>
    <property type="project" value="TreeGrafter"/>
</dbReference>
<organism evidence="5 6">
    <name type="scientific">Diaphorina citri</name>
    <name type="common">Asian citrus psyllid</name>
    <dbReference type="NCBI Taxonomy" id="121845"/>
    <lineage>
        <taxon>Eukaryota</taxon>
        <taxon>Metazoa</taxon>
        <taxon>Ecdysozoa</taxon>
        <taxon>Arthropoda</taxon>
        <taxon>Hexapoda</taxon>
        <taxon>Insecta</taxon>
        <taxon>Pterygota</taxon>
        <taxon>Neoptera</taxon>
        <taxon>Paraneoptera</taxon>
        <taxon>Hemiptera</taxon>
        <taxon>Sternorrhyncha</taxon>
        <taxon>Psylloidea</taxon>
        <taxon>Psyllidae</taxon>
        <taxon>Diaphorininae</taxon>
        <taxon>Diaphorina</taxon>
    </lineage>
</organism>
<feature type="compositionally biased region" description="Basic and acidic residues" evidence="3">
    <location>
        <begin position="489"/>
        <end position="499"/>
    </location>
</feature>
<dbReference type="InterPro" id="IPR018834">
    <property type="entry name" value="DNA/RNA-bd_Est1-type"/>
</dbReference>
<keyword evidence="5" id="KW-1185">Reference proteome</keyword>
<protein>
    <submittedName>
        <fullName evidence="6">Telomerase-binding protein EST1A</fullName>
    </submittedName>
</protein>
<feature type="compositionally biased region" description="Low complexity" evidence="3">
    <location>
        <begin position="516"/>
        <end position="527"/>
    </location>
</feature>
<feature type="non-terminal residue" evidence="6">
    <location>
        <position position="1"/>
    </location>
</feature>
<dbReference type="InterPro" id="IPR029060">
    <property type="entry name" value="PIN-like_dom_sf"/>
</dbReference>
<feature type="coiled-coil region" evidence="2">
    <location>
        <begin position="978"/>
        <end position="1008"/>
    </location>
</feature>
<dbReference type="GO" id="GO:0042162">
    <property type="term" value="F:telomeric DNA binding"/>
    <property type="evidence" value="ECO:0007669"/>
    <property type="project" value="TreeGrafter"/>
</dbReference>
<evidence type="ECO:0000313" key="6">
    <source>
        <dbReference type="RefSeq" id="XP_026685198.1"/>
    </source>
</evidence>
<feature type="compositionally biased region" description="Polar residues" evidence="3">
    <location>
        <begin position="82"/>
        <end position="105"/>
    </location>
</feature>
<reference evidence="6" key="1">
    <citation type="submission" date="2025-08" db="UniProtKB">
        <authorList>
            <consortium name="RefSeq"/>
        </authorList>
    </citation>
    <scope>IDENTIFICATION</scope>
</reference>
<dbReference type="SUPFAM" id="SSF48452">
    <property type="entry name" value="TPR-like"/>
    <property type="match status" value="1"/>
</dbReference>
<name>A0A3Q0JDX9_DIACI</name>
<dbReference type="KEGG" id="dci:103517226"/>
<dbReference type="InterPro" id="IPR045153">
    <property type="entry name" value="Est1/Ebs1-like"/>
</dbReference>
<feature type="compositionally biased region" description="Polar residues" evidence="3">
    <location>
        <begin position="550"/>
        <end position="559"/>
    </location>
</feature>
<evidence type="ECO:0000256" key="3">
    <source>
        <dbReference type="SAM" id="MobiDB-lite"/>
    </source>
</evidence>
<gene>
    <name evidence="6" type="primary">LOC103517226</name>
</gene>
<dbReference type="PANTHER" id="PTHR15696">
    <property type="entry name" value="SMG-7 SUPPRESSOR WITH MORPHOLOGICAL EFFECT ON GENITALIA PROTEIN 7"/>
    <property type="match status" value="1"/>
</dbReference>
<dbReference type="Gene3D" id="1.25.40.10">
    <property type="entry name" value="Tetratricopeptide repeat domain"/>
    <property type="match status" value="1"/>
</dbReference>
<keyword evidence="2" id="KW-0175">Coiled coil</keyword>
<evidence type="ECO:0000256" key="1">
    <source>
        <dbReference type="ARBA" id="ARBA00023161"/>
    </source>
</evidence>
<dbReference type="PANTHER" id="PTHR15696:SF0">
    <property type="entry name" value="TELOMERASE-BINDING PROTEIN EST1A"/>
    <property type="match status" value="1"/>
</dbReference>
<dbReference type="CTD" id="23293"/>
<keyword evidence="1" id="KW-0866">Nonsense-mediated mRNA decay</keyword>
<proteinExistence type="predicted"/>
<dbReference type="Proteomes" id="UP000079169">
    <property type="component" value="Unplaced"/>
</dbReference>
<dbReference type="Pfam" id="PF10373">
    <property type="entry name" value="EST1_DNA_bind"/>
    <property type="match status" value="1"/>
</dbReference>
<feature type="region of interest" description="Disordered" evidence="3">
    <location>
        <begin position="936"/>
        <end position="969"/>
    </location>
</feature>
<feature type="compositionally biased region" description="Basic and acidic residues" evidence="3">
    <location>
        <begin position="946"/>
        <end position="966"/>
    </location>
</feature>
<dbReference type="GO" id="GO:0005697">
    <property type="term" value="C:telomerase holoenzyme complex"/>
    <property type="evidence" value="ECO:0007669"/>
    <property type="project" value="TreeGrafter"/>
</dbReference>
<sequence length="1196" mass="135703">RSSEVSNWRDRSGQPSATDNWNRASHQTRAALGSFSAAADKDSTSWRRPQPPQISEEPAPRPQGPCPTTTSSVPRPQPPCPSNSVSRPQGPCPSNSVPRPQAPTTSPAPPLIGGLIKLPTQSFSEPSKDYPTFSATHTYPSPQTPVPFRTPQLYNPHNPSHPIPVHSSHIRPQLNANPAVNTSHIEYLTINGQVLSPPPDGNGMIVSAVPKHWYARDKLMKAPKQLLTCVQANNEIFTILNTHSWTCDFARLARIRQTIKDTLEWFVCNEIKFCQAENVESNLWKLAFYNVIEAVKNYPSSDPEYKKLLNDIIEDAIVYFEKLLSTLGECYKFKLEDYLNVYFEKLLSTLGECYKFKLEDYLNADGCSLKNIIGYALQSALKICIFLGDLSRYKVTFNATNNFAVASSWYMKANQLNPRNGRPFNQLGLIAVSERRQLDAIYYYSRSLLTPNYLRSAHERLITVFDENRKKYESSYSCLANNNNVLLDQKKKETREKKIGSSQGSRRRSVSRDTVDTNISSTTTGTTRSRKNSDRSAASEKNWRDRPQSYEYSRSSEVSNWRDRSGQPSATDNWNRASHPTRAALGSFPSGRCIQTRHLPGPAPGRTNIRREPKPATSRVPLGPTPILSRTSTPLSPTLSFNLKDFICDTQHIATLTHVELMKQFTCSFLMVHGKLFSKTGLGVGISISKQMLREFKLLLKQNGFNNRRLLQLLSINMFAIEIAQLKENKIGAENYKSLTQELALIVSLEMFYCLVHQCNCLFPENESRPDAPITSEPLLTLLPSIKIWCDWFVCQTTIWNPPPSCSDYHIGPRDIWTELATFINNLLTIQYDYDLLVPSESDAPVGTKGKWATLVRLPEDVMFFGYKPLISNVQDPLYTHATNNMELVYTCARIKIILFFGTEFLVGIDPPVLKLHKTESGLDEYISIVEVISKGESDEEDTGDEESKSLEFDDEEAPKSEEKYLPEGGEMKMSSDYQELMQKREILNKQEEQCEMKKRILENHKKIRVQLEIKPHYLVPDTNCFIDYLTELKMLANKKMAQTSTAVLKRNLFTILIPCIVFNELTNISKSNKKSVQVVQNAQRALQYIQNETTSVKYVTTKGTFLSKKTFSMEEDDLLLKNDDKILETCLSLARKKANKKPEKEDKGEDGLEIIFRDVVLLTEDRNLRLKALARDIPVTNINNFIKWCNVRGSS</sequence>
<dbReference type="SUPFAM" id="SSF88723">
    <property type="entry name" value="PIN domain-like"/>
    <property type="match status" value="1"/>
</dbReference>
<dbReference type="GeneID" id="103517226"/>
<dbReference type="SMART" id="SM00670">
    <property type="entry name" value="PINc"/>
    <property type="match status" value="1"/>
</dbReference>
<feature type="compositionally biased region" description="Polar residues" evidence="3">
    <location>
        <begin position="566"/>
        <end position="578"/>
    </location>
</feature>
<dbReference type="InterPro" id="IPR011990">
    <property type="entry name" value="TPR-like_helical_dom_sf"/>
</dbReference>
<dbReference type="RefSeq" id="XP_026685198.1">
    <property type="nucleotide sequence ID" value="XM_026829397.1"/>
</dbReference>
<feature type="compositionally biased region" description="Polar residues" evidence="3">
    <location>
        <begin position="13"/>
        <end position="28"/>
    </location>
</feature>
<dbReference type="PaxDb" id="121845-A0A3Q0JDX9"/>
<feature type="region of interest" description="Disordered" evidence="3">
    <location>
        <begin position="596"/>
        <end position="631"/>
    </location>
</feature>
<evidence type="ECO:0000259" key="4">
    <source>
        <dbReference type="SMART" id="SM00670"/>
    </source>
</evidence>
<dbReference type="AlphaFoldDB" id="A0A3Q0JDX9"/>
<evidence type="ECO:0000256" key="2">
    <source>
        <dbReference type="SAM" id="Coils"/>
    </source>
</evidence>
<dbReference type="Gene3D" id="3.40.50.1010">
    <property type="entry name" value="5'-nuclease"/>
    <property type="match status" value="1"/>
</dbReference>
<feature type="domain" description="PIN" evidence="4">
    <location>
        <begin position="1017"/>
        <end position="1171"/>
    </location>
</feature>
<dbReference type="GO" id="GO:0000184">
    <property type="term" value="P:nuclear-transcribed mRNA catabolic process, nonsense-mediated decay"/>
    <property type="evidence" value="ECO:0007669"/>
    <property type="project" value="UniProtKB-KW"/>
</dbReference>
<feature type="compositionally biased region" description="Basic and acidic residues" evidence="3">
    <location>
        <begin position="531"/>
        <end position="548"/>
    </location>
</feature>
<dbReference type="Pfam" id="PF13638">
    <property type="entry name" value="PIN_4"/>
    <property type="match status" value="1"/>
</dbReference>